<organism evidence="3 4">
    <name type="scientific">Mesobacterium hydrothermale</name>
    <dbReference type="NCBI Taxonomy" id="3111907"/>
    <lineage>
        <taxon>Bacteria</taxon>
        <taxon>Pseudomonadati</taxon>
        <taxon>Pseudomonadota</taxon>
        <taxon>Alphaproteobacteria</taxon>
        <taxon>Rhodobacterales</taxon>
        <taxon>Roseobacteraceae</taxon>
        <taxon>Mesobacterium</taxon>
    </lineage>
</organism>
<evidence type="ECO:0000313" key="3">
    <source>
        <dbReference type="EMBL" id="MEC3860819.1"/>
    </source>
</evidence>
<name>A0ABU6HEC6_9RHOB</name>
<evidence type="ECO:0000256" key="1">
    <source>
        <dbReference type="SAM" id="Phobius"/>
    </source>
</evidence>
<evidence type="ECO:0000259" key="2">
    <source>
        <dbReference type="Pfam" id="PF07331"/>
    </source>
</evidence>
<gene>
    <name evidence="3" type="ORF">VK792_05945</name>
</gene>
<feature type="transmembrane region" description="Helical" evidence="1">
    <location>
        <begin position="94"/>
        <end position="119"/>
    </location>
</feature>
<reference evidence="3 4" key="1">
    <citation type="submission" date="2024-01" db="EMBL/GenBank/DDBJ databases">
        <title>Mesobacterium rodlantinim sp. nov., isolated from shallow sea hydrothermal systems off Kueishantao Island.</title>
        <authorList>
            <person name="Su Z."/>
            <person name="Tang K."/>
        </authorList>
    </citation>
    <scope>NUCLEOTIDE SEQUENCE [LARGE SCALE GENOMIC DNA]</scope>
    <source>
        <strain evidence="3 4">TK19101</strain>
    </source>
</reference>
<keyword evidence="1" id="KW-1133">Transmembrane helix</keyword>
<evidence type="ECO:0000313" key="4">
    <source>
        <dbReference type="Proteomes" id="UP001348149"/>
    </source>
</evidence>
<dbReference type="EMBL" id="JAYLLH010000006">
    <property type="protein sequence ID" value="MEC3860819.1"/>
    <property type="molecule type" value="Genomic_DNA"/>
</dbReference>
<feature type="transmembrane region" description="Helical" evidence="1">
    <location>
        <begin position="131"/>
        <end position="151"/>
    </location>
</feature>
<keyword evidence="4" id="KW-1185">Reference proteome</keyword>
<feature type="transmembrane region" description="Helical" evidence="1">
    <location>
        <begin position="52"/>
        <end position="73"/>
    </location>
</feature>
<dbReference type="RefSeq" id="WP_326296447.1">
    <property type="nucleotide sequence ID" value="NZ_JAYLLH010000006.1"/>
</dbReference>
<keyword evidence="1" id="KW-0472">Membrane</keyword>
<dbReference type="Pfam" id="PF07331">
    <property type="entry name" value="TctB"/>
    <property type="match status" value="1"/>
</dbReference>
<dbReference type="Proteomes" id="UP001348149">
    <property type="component" value="Unassembled WGS sequence"/>
</dbReference>
<keyword evidence="1" id="KW-0812">Transmembrane</keyword>
<feature type="domain" description="DUF1468" evidence="2">
    <location>
        <begin position="20"/>
        <end position="156"/>
    </location>
</feature>
<proteinExistence type="predicted"/>
<dbReference type="InterPro" id="IPR009936">
    <property type="entry name" value="DUF1468"/>
</dbReference>
<accession>A0ABU6HEC6</accession>
<sequence>MSQEADLSPKTRGAGQVVFVLAALILSLLLLSQIRSQTAWVDGTKLTAQPRFWPSVALITMVLGFGMHAWRMTRRRPNRTDWVELRRWAEPLEYALWFMGFVWLVPLVGFLPMSIAFSVALTWRVGYRSGLMTGLAVVFAATVVVVFKGLLGVKIPGAAIYEYLPGALRSFFILYL</sequence>
<protein>
    <submittedName>
        <fullName evidence="3">Tripartite tricarboxylate transporter TctB family protein</fullName>
    </submittedName>
</protein>
<comment type="caution">
    <text evidence="3">The sequence shown here is derived from an EMBL/GenBank/DDBJ whole genome shotgun (WGS) entry which is preliminary data.</text>
</comment>